<dbReference type="GO" id="GO:0006950">
    <property type="term" value="P:response to stress"/>
    <property type="evidence" value="ECO:0007669"/>
    <property type="project" value="UniProtKB-ARBA"/>
</dbReference>
<dbReference type="GO" id="GO:0005789">
    <property type="term" value="C:endoplasmic reticulum membrane"/>
    <property type="evidence" value="ECO:0007669"/>
    <property type="project" value="UniProtKB-SubCell"/>
</dbReference>
<dbReference type="AlphaFoldDB" id="A0A9P8PYI8"/>
<dbReference type="OrthoDB" id="19102at2759"/>
<feature type="compositionally biased region" description="Basic and acidic residues" evidence="8">
    <location>
        <begin position="247"/>
        <end position="256"/>
    </location>
</feature>
<protein>
    <recommendedName>
        <fullName evidence="7">Derlin</fullName>
    </recommendedName>
</protein>
<dbReference type="InterPro" id="IPR007599">
    <property type="entry name" value="DER1"/>
</dbReference>
<comment type="caution">
    <text evidence="9">The sequence shown here is derived from an EMBL/GenBank/DDBJ whole genome shotgun (WGS) entry which is preliminary data.</text>
</comment>
<comment type="function">
    <text evidence="7">May be involved in the degradation of misfolded endoplasmic reticulum (ER) luminal proteins.</text>
</comment>
<organism evidence="9 10">
    <name type="scientific">Wickerhamomyces pijperi</name>
    <name type="common">Yeast</name>
    <name type="synonym">Pichia pijperi</name>
    <dbReference type="NCBI Taxonomy" id="599730"/>
    <lineage>
        <taxon>Eukaryota</taxon>
        <taxon>Fungi</taxon>
        <taxon>Dikarya</taxon>
        <taxon>Ascomycota</taxon>
        <taxon>Saccharomycotina</taxon>
        <taxon>Saccharomycetes</taxon>
        <taxon>Phaffomycetales</taxon>
        <taxon>Wickerhamomycetaceae</taxon>
        <taxon>Wickerhamomyces</taxon>
    </lineage>
</organism>
<keyword evidence="3 7" id="KW-0812">Transmembrane</keyword>
<dbReference type="Proteomes" id="UP000774326">
    <property type="component" value="Unassembled WGS sequence"/>
</dbReference>
<evidence type="ECO:0000256" key="8">
    <source>
        <dbReference type="SAM" id="MobiDB-lite"/>
    </source>
</evidence>
<proteinExistence type="inferred from homology"/>
<dbReference type="Pfam" id="PF04511">
    <property type="entry name" value="DER1"/>
    <property type="match status" value="1"/>
</dbReference>
<evidence type="ECO:0000256" key="4">
    <source>
        <dbReference type="ARBA" id="ARBA00022824"/>
    </source>
</evidence>
<accession>A0A9P8PYI8</accession>
<feature type="region of interest" description="Disordered" evidence="8">
    <location>
        <begin position="247"/>
        <end position="293"/>
    </location>
</feature>
<dbReference type="InterPro" id="IPR035952">
    <property type="entry name" value="Rhomboid-like_sf"/>
</dbReference>
<comment type="similarity">
    <text evidence="2 7">Belongs to the derlin family.</text>
</comment>
<comment type="caution">
    <text evidence="7">Lacks conserved residue(s) required for the propagation of feature annotation.</text>
</comment>
<name>A0A9P8PYI8_WICPI</name>
<keyword evidence="10" id="KW-1185">Reference proteome</keyword>
<feature type="transmembrane region" description="Helical" evidence="7">
    <location>
        <begin position="97"/>
        <end position="119"/>
    </location>
</feature>
<evidence type="ECO:0000256" key="5">
    <source>
        <dbReference type="ARBA" id="ARBA00022989"/>
    </source>
</evidence>
<feature type="transmembrane region" description="Helical" evidence="7">
    <location>
        <begin position="20"/>
        <end position="41"/>
    </location>
</feature>
<reference evidence="9" key="1">
    <citation type="journal article" date="2021" name="Open Biol.">
        <title>Shared evolutionary footprints suggest mitochondrial oxidative damage underlies multiple complex I losses in fungi.</title>
        <authorList>
            <person name="Schikora-Tamarit M.A."/>
            <person name="Marcet-Houben M."/>
            <person name="Nosek J."/>
            <person name="Gabaldon T."/>
        </authorList>
    </citation>
    <scope>NUCLEOTIDE SEQUENCE</scope>
    <source>
        <strain evidence="9">CBS2887</strain>
    </source>
</reference>
<keyword evidence="6 7" id="KW-0472">Membrane</keyword>
<dbReference type="PANTHER" id="PTHR11009">
    <property type="entry name" value="DER1-LIKE PROTEIN, DERLIN"/>
    <property type="match status" value="1"/>
</dbReference>
<keyword evidence="4 7" id="KW-0256">Endoplasmic reticulum</keyword>
<evidence type="ECO:0000256" key="7">
    <source>
        <dbReference type="RuleBase" id="RU363059"/>
    </source>
</evidence>
<evidence type="ECO:0000256" key="1">
    <source>
        <dbReference type="ARBA" id="ARBA00004477"/>
    </source>
</evidence>
<comment type="subcellular location">
    <subcellularLocation>
        <location evidence="1 7">Endoplasmic reticulum membrane</location>
        <topology evidence="1 7">Multi-pass membrane protein</topology>
    </subcellularLocation>
</comment>
<evidence type="ECO:0000256" key="2">
    <source>
        <dbReference type="ARBA" id="ARBA00008917"/>
    </source>
</evidence>
<dbReference type="EMBL" id="JAEUBG010004689">
    <property type="protein sequence ID" value="KAH3680681.1"/>
    <property type="molecule type" value="Genomic_DNA"/>
</dbReference>
<reference evidence="9" key="2">
    <citation type="submission" date="2021-01" db="EMBL/GenBank/DDBJ databases">
        <authorList>
            <person name="Schikora-Tamarit M.A."/>
        </authorList>
    </citation>
    <scope>NUCLEOTIDE SEQUENCE</scope>
    <source>
        <strain evidence="9">CBS2887</strain>
    </source>
</reference>
<feature type="compositionally biased region" description="Low complexity" evidence="8">
    <location>
        <begin position="265"/>
        <end position="286"/>
    </location>
</feature>
<sequence length="293" mass="32720">MSDFNQFIAGIPRITRLFTVSTLAAAFLDALQIIPSSNLIFHWTPILKEYQVWRFFTGFFVTSPQPMQGLMDIYMLYSYSRGIEENKFYNDVADYAFYLAIIMPLIVFSSIFTSSVFLLQSLLGGLTYTWSRANRNQKVSIYFLPIQASHLPIVTLGFKLLLEGPQSFFSVLAGMSAAYFYACIESRSLGPLYSYACDTLGFNVIRHSNSNRVGTIHTIKEVADGYLVAPNWFKSIVHFFVPADKKDSYGSNEKRSNVKTLNDRSGGSTSGFSFSGMTGGSTTFKGKGQKLGS</sequence>
<evidence type="ECO:0000313" key="10">
    <source>
        <dbReference type="Proteomes" id="UP000774326"/>
    </source>
</evidence>
<evidence type="ECO:0000256" key="3">
    <source>
        <dbReference type="ARBA" id="ARBA00022692"/>
    </source>
</evidence>
<dbReference type="SUPFAM" id="SSF144091">
    <property type="entry name" value="Rhomboid-like"/>
    <property type="match status" value="1"/>
</dbReference>
<evidence type="ECO:0000313" key="9">
    <source>
        <dbReference type="EMBL" id="KAH3680681.1"/>
    </source>
</evidence>
<feature type="transmembrane region" description="Helical" evidence="7">
    <location>
        <begin position="139"/>
        <end position="161"/>
    </location>
</feature>
<keyword evidence="5 7" id="KW-1133">Transmembrane helix</keyword>
<evidence type="ECO:0000256" key="6">
    <source>
        <dbReference type="ARBA" id="ARBA00023136"/>
    </source>
</evidence>
<gene>
    <name evidence="9" type="ORF">WICPIJ_008163</name>
</gene>